<comment type="caution">
    <text evidence="2">The sequence shown here is derived from an EMBL/GenBank/DDBJ whole genome shotgun (WGS) entry which is preliminary data.</text>
</comment>
<dbReference type="Pfam" id="PF15632">
    <property type="entry name" value="ATPgrasp_Ter"/>
    <property type="match status" value="1"/>
</dbReference>
<gene>
    <name evidence="2" type="ORF">C8E03_102180</name>
</gene>
<dbReference type="AlphaFoldDB" id="A0A318EV70"/>
<evidence type="ECO:0000259" key="1">
    <source>
        <dbReference type="PROSITE" id="PS00867"/>
    </source>
</evidence>
<dbReference type="InterPro" id="IPR005479">
    <property type="entry name" value="CPAse_ATP-bd"/>
</dbReference>
<feature type="domain" description="Carbamoyl phosphate synthase ATP-binding" evidence="1">
    <location>
        <begin position="278"/>
        <end position="285"/>
    </location>
</feature>
<dbReference type="SUPFAM" id="SSF56059">
    <property type="entry name" value="Glutathione synthetase ATP-binding domain-like"/>
    <property type="match status" value="1"/>
</dbReference>
<accession>A0A318EV70</accession>
<organism evidence="2 3">
    <name type="scientific">Lachnotalea glycerini</name>
    <dbReference type="NCBI Taxonomy" id="1763509"/>
    <lineage>
        <taxon>Bacteria</taxon>
        <taxon>Bacillati</taxon>
        <taxon>Bacillota</taxon>
        <taxon>Clostridia</taxon>
        <taxon>Lachnospirales</taxon>
        <taxon>Lachnospiraceae</taxon>
        <taxon>Lachnotalea</taxon>
    </lineage>
</organism>
<dbReference type="Gene3D" id="3.30.470.20">
    <property type="entry name" value="ATP-grasp fold, B domain"/>
    <property type="match status" value="1"/>
</dbReference>
<dbReference type="GO" id="GO:0005524">
    <property type="term" value="F:ATP binding"/>
    <property type="evidence" value="ECO:0007669"/>
    <property type="project" value="InterPro"/>
</dbReference>
<dbReference type="PROSITE" id="PS00867">
    <property type="entry name" value="CPSASE_2"/>
    <property type="match status" value="1"/>
</dbReference>
<evidence type="ECO:0000313" key="3">
    <source>
        <dbReference type="Proteomes" id="UP000247523"/>
    </source>
</evidence>
<evidence type="ECO:0000313" key="2">
    <source>
        <dbReference type="EMBL" id="PXV93412.1"/>
    </source>
</evidence>
<name>A0A318EV70_9FIRM</name>
<sequence>MIKVWFNHWFSTSYHIIDLMKKDVKEQIYVIGSNQRYESVLQNVCDEWYEEPILDTKEYIEYCLKFCKEHEVDVFVPRRKMVEISKNKEKFYALNVKVLVDDYQWIAILNDKAKTYESFNQSSRVYIPEYRVVNRLEDFEKAYMELDLLYERLCMKFVRDEGGMSFRIFDKQADHFKALSSYPSNKVSYEEVCKVLKEHKEFQDIILMPYLSGDEISVDCLRTSQGLIAIPRIKGKYRDEMIRYDNAIIEMCEEVLHMFPLENPCNIQFKLLNGKAYLLEINTRMSGGLYMSCLAAKINIPNIALQQLLGNRIHWSLEREEKKVSYIETAQIIGRKSINQE</sequence>
<reference evidence="2 3" key="1">
    <citation type="submission" date="2018-05" db="EMBL/GenBank/DDBJ databases">
        <title>Genomic Encyclopedia of Type Strains, Phase IV (KMG-IV): sequencing the most valuable type-strain genomes for metagenomic binning, comparative biology and taxonomic classification.</title>
        <authorList>
            <person name="Goeker M."/>
        </authorList>
    </citation>
    <scope>NUCLEOTIDE SEQUENCE [LARGE SCALE GENOMIC DNA]</scope>
    <source>
        <strain evidence="2 3">DSM 28816</strain>
    </source>
</reference>
<dbReference type="Proteomes" id="UP000247523">
    <property type="component" value="Unassembled WGS sequence"/>
</dbReference>
<protein>
    <submittedName>
        <fullName evidence="2">Carbamoylphosphate synthase large subunit</fullName>
    </submittedName>
</protein>
<proteinExistence type="predicted"/>
<dbReference type="EMBL" id="QICS01000002">
    <property type="protein sequence ID" value="PXV93412.1"/>
    <property type="molecule type" value="Genomic_DNA"/>
</dbReference>
<dbReference type="Gene3D" id="3.40.50.20">
    <property type="match status" value="1"/>
</dbReference>
<dbReference type="RefSeq" id="WP_110290495.1">
    <property type="nucleotide sequence ID" value="NZ_QICS01000002.1"/>
</dbReference>